<gene>
    <name evidence="7" type="ORF">A6J77_008145</name>
</gene>
<dbReference type="Proteomes" id="UP000192813">
    <property type="component" value="Unassembled WGS sequence"/>
</dbReference>
<dbReference type="Pfam" id="PF02653">
    <property type="entry name" value="BPD_transp_2"/>
    <property type="match status" value="1"/>
</dbReference>
<proteinExistence type="predicted"/>
<dbReference type="EMBL" id="NBTM02000001">
    <property type="protein sequence ID" value="PNL92199.1"/>
    <property type="molecule type" value="Genomic_DNA"/>
</dbReference>
<dbReference type="PANTHER" id="PTHR47089:SF1">
    <property type="entry name" value="GUANOSINE ABC TRANSPORTER PERMEASE PROTEIN NUPP"/>
    <property type="match status" value="1"/>
</dbReference>
<evidence type="ECO:0000256" key="6">
    <source>
        <dbReference type="SAM" id="Phobius"/>
    </source>
</evidence>
<reference evidence="8" key="1">
    <citation type="submission" date="2017-12" db="EMBL/GenBank/DDBJ databases">
        <title>FDA dAtabase for Regulatory Grade micrObial Sequences (FDA-ARGOS): Supporting development and validation of Infectious Disease Dx tests.</title>
        <authorList>
            <person name="Hoffmann M."/>
            <person name="Allard M."/>
            <person name="Evans P."/>
            <person name="Brown E."/>
            <person name="Tallon L."/>
            <person name="Sadzewicz L."/>
            <person name="Sengamalay N."/>
            <person name="Ott S."/>
            <person name="Godinez A."/>
            <person name="Nagaraj S."/>
            <person name="Vavikolanu K."/>
            <person name="Aluvathingal J."/>
            <person name="Nadendla S."/>
            <person name="Sichtig H."/>
        </authorList>
    </citation>
    <scope>NUCLEOTIDE SEQUENCE [LARGE SCALE GENOMIC DNA]</scope>
    <source>
        <strain evidence="8">FDAARGOS_249</strain>
    </source>
</reference>
<keyword evidence="4 6" id="KW-1133">Transmembrane helix</keyword>
<dbReference type="GO" id="GO:0022857">
    <property type="term" value="F:transmembrane transporter activity"/>
    <property type="evidence" value="ECO:0007669"/>
    <property type="project" value="InterPro"/>
</dbReference>
<keyword evidence="2" id="KW-1003">Cell membrane</keyword>
<feature type="transmembrane region" description="Helical" evidence="6">
    <location>
        <begin position="325"/>
        <end position="344"/>
    </location>
</feature>
<dbReference type="PANTHER" id="PTHR47089">
    <property type="entry name" value="ABC TRANSPORTER, PERMEASE PROTEIN"/>
    <property type="match status" value="1"/>
</dbReference>
<dbReference type="CDD" id="cd06580">
    <property type="entry name" value="TM_PBP1_transp_TpRbsC_like"/>
    <property type="match status" value="1"/>
</dbReference>
<evidence type="ECO:0000256" key="4">
    <source>
        <dbReference type="ARBA" id="ARBA00022989"/>
    </source>
</evidence>
<name>A0A2J9PPC0_9LACT</name>
<keyword evidence="5 6" id="KW-0472">Membrane</keyword>
<feature type="transmembrane region" description="Helical" evidence="6">
    <location>
        <begin position="116"/>
        <end position="137"/>
    </location>
</feature>
<feature type="transmembrane region" description="Helical" evidence="6">
    <location>
        <begin position="143"/>
        <end position="161"/>
    </location>
</feature>
<feature type="transmembrane region" description="Helical" evidence="6">
    <location>
        <begin position="63"/>
        <end position="80"/>
    </location>
</feature>
<dbReference type="GO" id="GO:0005886">
    <property type="term" value="C:plasma membrane"/>
    <property type="evidence" value="ECO:0007669"/>
    <property type="project" value="UniProtKB-SubCell"/>
</dbReference>
<feature type="transmembrane region" description="Helical" evidence="6">
    <location>
        <begin position="194"/>
        <end position="211"/>
    </location>
</feature>
<feature type="transmembrane region" description="Helical" evidence="6">
    <location>
        <begin position="281"/>
        <end position="305"/>
    </location>
</feature>
<dbReference type="InterPro" id="IPR001851">
    <property type="entry name" value="ABC_transp_permease"/>
</dbReference>
<keyword evidence="3 6" id="KW-0812">Transmembrane</keyword>
<sequence>MKAFKTNTLFEKLAIPVISILSGFILGALIMLFFGYNPIAAYDAMIMTVLSSPYFIGEVLRQATVLTLTGLAFNVAYQSGFFNIGLSGQLLAGWLSSVAFALAFPDLPQMIMVPAILVIGTLSGALYASIAGVLRAYLGTNEVVVTIMLNYIILYTTNYLIREVLGSGNMTDKVGENASLALGFISTLTGGSRLNMGIFIAIIMVILYGFVMKHTTMGFELKAVGLNKDAAAYAGIHVEKNIVLAIFLSGGLAGLAGVIHGIGTFGNLYTLTSLPSEGFNGIAVGLLGMGTPVGTLLASILFGILNIGASFMPNRAGVPDELASVITAAIIFFIGSSYIISYAIDKFGKGKKSTVKGDQ</sequence>
<dbReference type="RefSeq" id="WP_083069793.1">
    <property type="nucleotide sequence ID" value="NZ_JALXKY010000007.1"/>
</dbReference>
<evidence type="ECO:0000256" key="5">
    <source>
        <dbReference type="ARBA" id="ARBA00023136"/>
    </source>
</evidence>
<feature type="transmembrane region" description="Helical" evidence="6">
    <location>
        <begin position="86"/>
        <end position="104"/>
    </location>
</feature>
<evidence type="ECO:0000313" key="8">
    <source>
        <dbReference type="Proteomes" id="UP000192813"/>
    </source>
</evidence>
<accession>A0A2J9PPC0</accession>
<dbReference type="AlphaFoldDB" id="A0A2J9PPC0"/>
<evidence type="ECO:0000313" key="7">
    <source>
        <dbReference type="EMBL" id="PNL92199.1"/>
    </source>
</evidence>
<organism evidence="7 8">
    <name type="scientific">Aerococcus viridans</name>
    <dbReference type="NCBI Taxonomy" id="1377"/>
    <lineage>
        <taxon>Bacteria</taxon>
        <taxon>Bacillati</taxon>
        <taxon>Bacillota</taxon>
        <taxon>Bacilli</taxon>
        <taxon>Lactobacillales</taxon>
        <taxon>Aerococcaceae</taxon>
        <taxon>Aerococcus</taxon>
    </lineage>
</organism>
<feature type="transmembrane region" description="Helical" evidence="6">
    <location>
        <begin position="242"/>
        <end position="269"/>
    </location>
</feature>
<evidence type="ECO:0000256" key="3">
    <source>
        <dbReference type="ARBA" id="ARBA00022692"/>
    </source>
</evidence>
<comment type="subcellular location">
    <subcellularLocation>
        <location evidence="1">Cell membrane</location>
        <topology evidence="1">Multi-pass membrane protein</topology>
    </subcellularLocation>
</comment>
<protein>
    <submittedName>
        <fullName evidence="7">Branched-chain amino acid ABC transporter permease</fullName>
    </submittedName>
</protein>
<evidence type="ECO:0000256" key="1">
    <source>
        <dbReference type="ARBA" id="ARBA00004651"/>
    </source>
</evidence>
<comment type="caution">
    <text evidence="7">The sequence shown here is derived from an EMBL/GenBank/DDBJ whole genome shotgun (WGS) entry which is preliminary data.</text>
</comment>
<evidence type="ECO:0000256" key="2">
    <source>
        <dbReference type="ARBA" id="ARBA00022475"/>
    </source>
</evidence>
<feature type="transmembrane region" description="Helical" evidence="6">
    <location>
        <begin position="12"/>
        <end position="33"/>
    </location>
</feature>